<keyword evidence="1 2" id="KW-0808">Transferase</keyword>
<proteinExistence type="predicted"/>
<dbReference type="Gene3D" id="3.40.50.10540">
    <property type="entry name" value="Crotonobetainyl-coa:carnitine coa-transferase, domain 1"/>
    <property type="match status" value="1"/>
</dbReference>
<dbReference type="InterPro" id="IPR050483">
    <property type="entry name" value="CoA-transferase_III_domain"/>
</dbReference>
<dbReference type="PANTHER" id="PTHR48207:SF3">
    <property type="entry name" value="SUCCINATE--HYDROXYMETHYLGLUTARATE COA-TRANSFERASE"/>
    <property type="match status" value="1"/>
</dbReference>
<dbReference type="RefSeq" id="WP_175109303.1">
    <property type="nucleotide sequence ID" value="NZ_CADIKF010000003.1"/>
</dbReference>
<dbReference type="Proteomes" id="UP000494329">
    <property type="component" value="Unassembled WGS sequence"/>
</dbReference>
<dbReference type="PANTHER" id="PTHR48207">
    <property type="entry name" value="SUCCINATE--HYDROXYMETHYLGLUTARATE COA-TRANSFERASE"/>
    <property type="match status" value="1"/>
</dbReference>
<evidence type="ECO:0000313" key="3">
    <source>
        <dbReference type="Proteomes" id="UP000494329"/>
    </source>
</evidence>
<dbReference type="EC" id="2.8.3.22" evidence="2"/>
<dbReference type="AlphaFoldDB" id="A0A6J5D6C9"/>
<protein>
    <submittedName>
        <fullName evidence="2">Succinyl-CoA--L-malate CoA-transferase beta subunit</fullName>
        <ecNumber evidence="2">2.8.3.22</ecNumber>
    </submittedName>
</protein>
<reference evidence="2 3" key="1">
    <citation type="submission" date="2020-04" db="EMBL/GenBank/DDBJ databases">
        <authorList>
            <person name="De Canck E."/>
        </authorList>
    </citation>
    <scope>NUCLEOTIDE SEQUENCE [LARGE SCALE GENOMIC DNA]</scope>
    <source>
        <strain evidence="2 3">LMG 29739</strain>
    </source>
</reference>
<accession>A0A6J5D6C9</accession>
<dbReference type="SUPFAM" id="SSF89796">
    <property type="entry name" value="CoA-transferase family III (CaiB/BaiF)"/>
    <property type="match status" value="1"/>
</dbReference>
<name>A0A6J5D6C9_9BURK</name>
<evidence type="ECO:0000313" key="2">
    <source>
        <dbReference type="EMBL" id="CAB3748914.1"/>
    </source>
</evidence>
<dbReference type="GO" id="GO:0008410">
    <property type="term" value="F:CoA-transferase activity"/>
    <property type="evidence" value="ECO:0007669"/>
    <property type="project" value="TreeGrafter"/>
</dbReference>
<dbReference type="InterPro" id="IPR003673">
    <property type="entry name" value="CoA-Trfase_fam_III"/>
</dbReference>
<dbReference type="Gene3D" id="3.30.1540.10">
    <property type="entry name" value="formyl-coa transferase, domain 3"/>
    <property type="match status" value="1"/>
</dbReference>
<keyword evidence="3" id="KW-1185">Reference proteome</keyword>
<dbReference type="EMBL" id="CADIKF010000003">
    <property type="protein sequence ID" value="CAB3748914.1"/>
    <property type="molecule type" value="Genomic_DNA"/>
</dbReference>
<sequence>MGALSHIRVLDLSRVLAGPWCAQTLADFGADVIKIERPGAGDDTRHWGPPYLKTPDGADTREAAYYLAANRNKRSVTVDIATAEGQRIVRELAAKSDVVLENYKVGQLKRYGLDYESLRAIKPDLIYCSVTGFGQTGPYAQRAGYDFIVQGLGGFMSITGERDGVPGGGPQKAGVAIADLMTGMYASVAVLTALAHRDRTGVGQYIDMALLDVQVAMLANMNSNFLASGTPPARWGNAHQNIVPYQTFQTSDGWIIVAVGNDGQFRKFVEAGGRAALADDARFATNPERVRNREVLVPLLADMVRARSKREWIDALEAAQVPCGPINDLREVFENEQVVARGMQVDLPHPCGGAVKLVRNPIRMTETPPQAAAHPPTLGEHTDAVLQSVLGYSDAQIAALRGQKVI</sequence>
<dbReference type="InterPro" id="IPR044855">
    <property type="entry name" value="CoA-Trfase_III_dom3_sf"/>
</dbReference>
<dbReference type="InterPro" id="IPR023606">
    <property type="entry name" value="CoA-Trfase_III_dom_1_sf"/>
</dbReference>
<evidence type="ECO:0000256" key="1">
    <source>
        <dbReference type="ARBA" id="ARBA00022679"/>
    </source>
</evidence>
<gene>
    <name evidence="2" type="primary">smtB_1</name>
    <name evidence="2" type="ORF">LMG29739_00626</name>
</gene>
<dbReference type="Pfam" id="PF02515">
    <property type="entry name" value="CoA_transf_3"/>
    <property type="match status" value="1"/>
</dbReference>
<organism evidence="2 3">
    <name type="scientific">Paraburkholderia solisilvae</name>
    <dbReference type="NCBI Taxonomy" id="624376"/>
    <lineage>
        <taxon>Bacteria</taxon>
        <taxon>Pseudomonadati</taxon>
        <taxon>Pseudomonadota</taxon>
        <taxon>Betaproteobacteria</taxon>
        <taxon>Burkholderiales</taxon>
        <taxon>Burkholderiaceae</taxon>
        <taxon>Paraburkholderia</taxon>
    </lineage>
</organism>